<evidence type="ECO:0000313" key="3">
    <source>
        <dbReference type="Proteomes" id="UP000434850"/>
    </source>
</evidence>
<evidence type="ECO:0000259" key="1">
    <source>
        <dbReference type="Pfam" id="PF13460"/>
    </source>
</evidence>
<dbReference type="AlphaFoldDB" id="A0A6I4I5J7"/>
<feature type="domain" description="NAD(P)-binding" evidence="1">
    <location>
        <begin position="7"/>
        <end position="140"/>
    </location>
</feature>
<sequence length="297" mass="32809">MKVLLTGANGYIGARLIPALLAEGHEVVCLVRDKALFEKQTDYATQVTIITGDLLRNRGMESLPTDIQVAYYLVNALPQTSGFAGLEALSAENFIKAVNQTHCKQIISLSEIDDHLTEAGLSRLHVEDILRQADAAITILKSTMIIGEGSIALELMEGLTKKSPVLIAQKWAKAQEEPIATSNVVEYLSGCLLNEDTFNAEFHISGPEVLTFKQMLLLHGEVCRKRKVSIMTMPQVSAALSSYWLNYLTPISYSHAKTLVENLKYDLVSRDDAIKNIIPLKLKTLREALLETMPVNN</sequence>
<comment type="caution">
    <text evidence="2">The sequence shown here is derived from an EMBL/GenBank/DDBJ whole genome shotgun (WGS) entry which is preliminary data.</text>
</comment>
<dbReference type="SUPFAM" id="SSF51735">
    <property type="entry name" value="NAD(P)-binding Rossmann-fold domains"/>
    <property type="match status" value="1"/>
</dbReference>
<dbReference type="Pfam" id="PF13460">
    <property type="entry name" value="NAD_binding_10"/>
    <property type="match status" value="1"/>
</dbReference>
<dbReference type="InterPro" id="IPR016040">
    <property type="entry name" value="NAD(P)-bd_dom"/>
</dbReference>
<dbReference type="Proteomes" id="UP000434850">
    <property type="component" value="Unassembled WGS sequence"/>
</dbReference>
<dbReference type="InterPro" id="IPR036291">
    <property type="entry name" value="NAD(P)-bd_dom_sf"/>
</dbReference>
<dbReference type="OrthoDB" id="9774199at2"/>
<name>A0A6I4I5J7_9SPHI</name>
<gene>
    <name evidence="2" type="ORF">GO816_04260</name>
</gene>
<dbReference type="EMBL" id="WQLA01000001">
    <property type="protein sequence ID" value="MVN90332.1"/>
    <property type="molecule type" value="Genomic_DNA"/>
</dbReference>
<protein>
    <submittedName>
        <fullName evidence="2">NAD(P)H-binding protein</fullName>
    </submittedName>
</protein>
<reference evidence="2 3" key="1">
    <citation type="submission" date="2019-12" db="EMBL/GenBank/DDBJ databases">
        <title>Mucilaginibacter sp. HME9299 genome sequencing and assembly.</title>
        <authorList>
            <person name="Kang H."/>
            <person name="Kim H."/>
            <person name="Joh K."/>
        </authorList>
    </citation>
    <scope>NUCLEOTIDE SEQUENCE [LARGE SCALE GENOMIC DNA]</scope>
    <source>
        <strain evidence="2 3">HME9299</strain>
    </source>
</reference>
<keyword evidence="3" id="KW-1185">Reference proteome</keyword>
<proteinExistence type="predicted"/>
<accession>A0A6I4I5J7</accession>
<dbReference type="RefSeq" id="WP_157540093.1">
    <property type="nucleotide sequence ID" value="NZ_WQLA01000001.1"/>
</dbReference>
<organism evidence="2 3">
    <name type="scientific">Mucilaginibacter aquatilis</name>
    <dbReference type="NCBI Taxonomy" id="1517760"/>
    <lineage>
        <taxon>Bacteria</taxon>
        <taxon>Pseudomonadati</taxon>
        <taxon>Bacteroidota</taxon>
        <taxon>Sphingobacteriia</taxon>
        <taxon>Sphingobacteriales</taxon>
        <taxon>Sphingobacteriaceae</taxon>
        <taxon>Mucilaginibacter</taxon>
    </lineage>
</organism>
<evidence type="ECO:0000313" key="2">
    <source>
        <dbReference type="EMBL" id="MVN90332.1"/>
    </source>
</evidence>
<dbReference type="Gene3D" id="3.40.50.720">
    <property type="entry name" value="NAD(P)-binding Rossmann-like Domain"/>
    <property type="match status" value="1"/>
</dbReference>